<dbReference type="EMBL" id="RFFJ01000121">
    <property type="protein sequence ID" value="RMI37165.1"/>
    <property type="molecule type" value="Genomic_DNA"/>
</dbReference>
<dbReference type="Gene3D" id="3.10.180.10">
    <property type="entry name" value="2,3-Dihydroxybiphenyl 1,2-Dioxygenase, domain 1"/>
    <property type="match status" value="2"/>
</dbReference>
<dbReference type="RefSeq" id="WP_122185244.1">
    <property type="nucleotide sequence ID" value="NZ_RFFJ01000121.1"/>
</dbReference>
<gene>
    <name evidence="3" type="ORF">EBN88_19775</name>
</gene>
<dbReference type="Pfam" id="PF00903">
    <property type="entry name" value="Glyoxalase"/>
    <property type="match status" value="2"/>
</dbReference>
<feature type="domain" description="VOC" evidence="2">
    <location>
        <begin position="148"/>
        <end position="266"/>
    </location>
</feature>
<feature type="region of interest" description="Disordered" evidence="1">
    <location>
        <begin position="253"/>
        <end position="278"/>
    </location>
</feature>
<dbReference type="AlphaFoldDB" id="A0A3M2LM52"/>
<dbReference type="SUPFAM" id="SSF54593">
    <property type="entry name" value="Glyoxalase/Bleomycin resistance protein/Dihydroxybiphenyl dioxygenase"/>
    <property type="match status" value="2"/>
</dbReference>
<dbReference type="PANTHER" id="PTHR33993:SF10">
    <property type="entry name" value="CONSERVED PROTEIN"/>
    <property type="match status" value="1"/>
</dbReference>
<keyword evidence="4" id="KW-1185">Reference proteome</keyword>
<dbReference type="InterPro" id="IPR037523">
    <property type="entry name" value="VOC_core"/>
</dbReference>
<dbReference type="InterPro" id="IPR004360">
    <property type="entry name" value="Glyas_Fos-R_dOase_dom"/>
</dbReference>
<organism evidence="3 4">
    <name type="scientific">Streptomyces triticirhizae</name>
    <dbReference type="NCBI Taxonomy" id="2483353"/>
    <lineage>
        <taxon>Bacteria</taxon>
        <taxon>Bacillati</taxon>
        <taxon>Actinomycetota</taxon>
        <taxon>Actinomycetes</taxon>
        <taxon>Kitasatosporales</taxon>
        <taxon>Streptomycetaceae</taxon>
        <taxon>Streptomyces</taxon>
    </lineage>
</organism>
<dbReference type="InterPro" id="IPR029068">
    <property type="entry name" value="Glyas_Bleomycin-R_OHBP_Dase"/>
</dbReference>
<dbReference type="InterPro" id="IPR052164">
    <property type="entry name" value="Anthracycline_SecMetBiosynth"/>
</dbReference>
<dbReference type="CDD" id="cd07247">
    <property type="entry name" value="SgaA_N_like"/>
    <property type="match status" value="2"/>
</dbReference>
<evidence type="ECO:0000313" key="4">
    <source>
        <dbReference type="Proteomes" id="UP000278673"/>
    </source>
</evidence>
<name>A0A3M2LM52_9ACTN</name>
<accession>A0A3M2LM52</accession>
<evidence type="ECO:0000313" key="3">
    <source>
        <dbReference type="EMBL" id="RMI37165.1"/>
    </source>
</evidence>
<evidence type="ECO:0000259" key="2">
    <source>
        <dbReference type="PROSITE" id="PS51819"/>
    </source>
</evidence>
<dbReference type="PROSITE" id="PS51819">
    <property type="entry name" value="VOC"/>
    <property type="match status" value="2"/>
</dbReference>
<reference evidence="3 4" key="1">
    <citation type="submission" date="2018-10" db="EMBL/GenBank/DDBJ databases">
        <title>Isolation, diversity and antifungal activity of actinobacteria from wheat.</title>
        <authorList>
            <person name="Han C."/>
        </authorList>
    </citation>
    <scope>NUCLEOTIDE SEQUENCE [LARGE SCALE GENOMIC DNA]</scope>
    <source>
        <strain evidence="3 4">NEAU-YY642</strain>
    </source>
</reference>
<feature type="compositionally biased region" description="Polar residues" evidence="1">
    <location>
        <begin position="257"/>
        <end position="270"/>
    </location>
</feature>
<protein>
    <submittedName>
        <fullName evidence="3">VOC family protein</fullName>
    </submittedName>
</protein>
<comment type="caution">
    <text evidence="3">The sequence shown here is derived from an EMBL/GenBank/DDBJ whole genome shotgun (WGS) entry which is preliminary data.</text>
</comment>
<dbReference type="Proteomes" id="UP000278673">
    <property type="component" value="Unassembled WGS sequence"/>
</dbReference>
<evidence type="ECO:0000256" key="1">
    <source>
        <dbReference type="SAM" id="MobiDB-lite"/>
    </source>
</evidence>
<sequence length="278" mass="29601">MAGQDEGHAYGPPWGFPEGVPCWADATLPDLRAGKAFYGELFGWTFDEEAAAEGRYTQAFADGQPVAGLSPQLPGQEVPPAWVLYYASPDVGATANRIREHGGQLLAEPMEVGDLGAMLLGWDPGGVLFGVWQPGRHPGFGRVDANGAFVWSEVVTRDPAAADAFFPGVFPFRARRMESAPGEEMDYLVWNVGHRMVGGRYVPPADAPASAAPRIEVYYAVPDCDAAVRTAERLGGTVHSGPTDSPFGRMAALSDPQGASLSVIDVSTTRGEPPRMEP</sequence>
<proteinExistence type="predicted"/>
<dbReference type="PANTHER" id="PTHR33993">
    <property type="entry name" value="GLYOXALASE-RELATED"/>
    <property type="match status" value="1"/>
</dbReference>
<feature type="domain" description="VOC" evidence="2">
    <location>
        <begin position="20"/>
        <end position="134"/>
    </location>
</feature>